<evidence type="ECO:0000256" key="1">
    <source>
        <dbReference type="SAM" id="MobiDB-lite"/>
    </source>
</evidence>
<evidence type="ECO:0000313" key="4">
    <source>
        <dbReference type="Proteomes" id="UP000637383"/>
    </source>
</evidence>
<dbReference type="RefSeq" id="WP_190958338.1">
    <property type="nucleotide sequence ID" value="NZ_JACJTU010000037.1"/>
</dbReference>
<reference evidence="3 4" key="1">
    <citation type="journal article" date="2020" name="ISME J.">
        <title>Comparative genomics reveals insights into cyanobacterial evolution and habitat adaptation.</title>
        <authorList>
            <person name="Chen M.Y."/>
            <person name="Teng W.K."/>
            <person name="Zhao L."/>
            <person name="Hu C.X."/>
            <person name="Zhou Y.K."/>
            <person name="Han B.P."/>
            <person name="Song L.R."/>
            <person name="Shu W.S."/>
        </authorList>
    </citation>
    <scope>NUCLEOTIDE SEQUENCE [LARGE SCALE GENOMIC DNA]</scope>
    <source>
        <strain evidence="3 4">FACHB-159</strain>
    </source>
</reference>
<keyword evidence="4" id="KW-1185">Reference proteome</keyword>
<sequence>MASSQMQNNQTQNNLVKAKLVCVDDSTNTIEFMFNPKEIHFSRDNNWEYQIGNRGTSLLPKVYFAGLKPFTFELHNLIFDTYETKNSSHQGKKPLTYYIDLLKKCVTPVSNANERPPVYYLQWQEKYFHCVVTRLSYTFTMFHSDGTPLRALVDLDLLEVDPSDSPGVIEQTASIGADRRTGQSQNLAPIE</sequence>
<accession>A0ABR8KDY6</accession>
<feature type="compositionally biased region" description="Polar residues" evidence="1">
    <location>
        <begin position="182"/>
        <end position="191"/>
    </location>
</feature>
<dbReference type="InterPro" id="IPR045361">
    <property type="entry name" value="CIS_tube_prot_N"/>
</dbReference>
<proteinExistence type="predicted"/>
<gene>
    <name evidence="3" type="ORF">H6H03_28415</name>
</gene>
<feature type="domain" description="Contractile injection system tube protein N-terminal" evidence="2">
    <location>
        <begin position="26"/>
        <end position="161"/>
    </location>
</feature>
<protein>
    <recommendedName>
        <fullName evidence="2">Contractile injection system tube protein N-terminal domain-containing protein</fullName>
    </recommendedName>
</protein>
<evidence type="ECO:0000259" key="2">
    <source>
        <dbReference type="Pfam" id="PF19266"/>
    </source>
</evidence>
<name>A0ABR8KDY6_9NOSO</name>
<comment type="caution">
    <text evidence="3">The sequence shown here is derived from an EMBL/GenBank/DDBJ whole genome shotgun (WGS) entry which is preliminary data.</text>
</comment>
<dbReference type="Pfam" id="PF19266">
    <property type="entry name" value="CIS_tube"/>
    <property type="match status" value="1"/>
</dbReference>
<dbReference type="EMBL" id="JACJTU010000037">
    <property type="protein sequence ID" value="MBD2737766.1"/>
    <property type="molecule type" value="Genomic_DNA"/>
</dbReference>
<feature type="region of interest" description="Disordered" evidence="1">
    <location>
        <begin position="172"/>
        <end position="191"/>
    </location>
</feature>
<evidence type="ECO:0000313" key="3">
    <source>
        <dbReference type="EMBL" id="MBD2737766.1"/>
    </source>
</evidence>
<organism evidence="3 4">
    <name type="scientific">Nostoc paludosum FACHB-159</name>
    <dbReference type="NCBI Taxonomy" id="2692908"/>
    <lineage>
        <taxon>Bacteria</taxon>
        <taxon>Bacillati</taxon>
        <taxon>Cyanobacteriota</taxon>
        <taxon>Cyanophyceae</taxon>
        <taxon>Nostocales</taxon>
        <taxon>Nostocaceae</taxon>
        <taxon>Nostoc</taxon>
    </lineage>
</organism>
<dbReference type="Proteomes" id="UP000637383">
    <property type="component" value="Unassembled WGS sequence"/>
</dbReference>